<evidence type="ECO:0000313" key="3">
    <source>
        <dbReference type="Proteomes" id="UP000310158"/>
    </source>
</evidence>
<evidence type="ECO:0000313" key="2">
    <source>
        <dbReference type="EMBL" id="THH10647.1"/>
    </source>
</evidence>
<keyword evidence="3" id="KW-1185">Reference proteome</keyword>
<reference evidence="2 3" key="1">
    <citation type="submission" date="2019-02" db="EMBL/GenBank/DDBJ databases">
        <title>Genome sequencing of the rare red list fungi Bondarzewia mesenterica.</title>
        <authorList>
            <person name="Buettner E."/>
            <person name="Kellner H."/>
        </authorList>
    </citation>
    <scope>NUCLEOTIDE SEQUENCE [LARGE SCALE GENOMIC DNA]</scope>
    <source>
        <strain evidence="2 3">DSM 108281</strain>
    </source>
</reference>
<dbReference type="EMBL" id="SGPL01000558">
    <property type="protein sequence ID" value="THH10647.1"/>
    <property type="molecule type" value="Genomic_DNA"/>
</dbReference>
<name>A0A4S4LG11_9AGAM</name>
<comment type="caution">
    <text evidence="2">The sequence shown here is derived from an EMBL/GenBank/DDBJ whole genome shotgun (WGS) entry which is preliminary data.</text>
</comment>
<dbReference type="AlphaFoldDB" id="A0A4S4LG11"/>
<accession>A0A4S4LG11</accession>
<evidence type="ECO:0000256" key="1">
    <source>
        <dbReference type="SAM" id="MobiDB-lite"/>
    </source>
</evidence>
<feature type="region of interest" description="Disordered" evidence="1">
    <location>
        <begin position="82"/>
        <end position="127"/>
    </location>
</feature>
<dbReference type="Proteomes" id="UP000310158">
    <property type="component" value="Unassembled WGS sequence"/>
</dbReference>
<organism evidence="2 3">
    <name type="scientific">Bondarzewia mesenterica</name>
    <dbReference type="NCBI Taxonomy" id="1095465"/>
    <lineage>
        <taxon>Eukaryota</taxon>
        <taxon>Fungi</taxon>
        <taxon>Dikarya</taxon>
        <taxon>Basidiomycota</taxon>
        <taxon>Agaricomycotina</taxon>
        <taxon>Agaricomycetes</taxon>
        <taxon>Russulales</taxon>
        <taxon>Bondarzewiaceae</taxon>
        <taxon>Bondarzewia</taxon>
    </lineage>
</organism>
<protein>
    <submittedName>
        <fullName evidence="2">Uncharacterized protein</fullName>
    </submittedName>
</protein>
<proteinExistence type="predicted"/>
<gene>
    <name evidence="2" type="ORF">EW146_g8307</name>
</gene>
<sequence>MISTQSPSPLPHIHSLPSTVYTNLSAPSRRTAGISFLCTSPATLSTSNPYPTLAPASVSRRPSLPPRRNAIAYAASDHNPFADPCPSHSASPIPSRLPAAPTPKPFTRPRSTSFSAPSPSSQAPSIAPLLREQRTLRARALASMLLNRTCASSMRRRIPGPQRTYVRSGLSACVWREEEDSV</sequence>
<feature type="compositionally biased region" description="Low complexity" evidence="1">
    <location>
        <begin position="109"/>
        <end position="127"/>
    </location>
</feature>